<accession>A0A9E8SDW1</accession>
<dbReference type="EMBL" id="CP113088">
    <property type="protein sequence ID" value="WAC02853.1"/>
    <property type="molecule type" value="Genomic_DNA"/>
</dbReference>
<name>A0A9E8SDW1_9FLAO</name>
<keyword evidence="1" id="KW-0732">Signal</keyword>
<gene>
    <name evidence="2" type="ORF">N7U66_04255</name>
</gene>
<evidence type="ECO:0000313" key="3">
    <source>
        <dbReference type="Proteomes" id="UP001164705"/>
    </source>
</evidence>
<dbReference type="RefSeq" id="WP_267677453.1">
    <property type="nucleotide sequence ID" value="NZ_CP113088.1"/>
</dbReference>
<proteinExistence type="predicted"/>
<keyword evidence="3" id="KW-1185">Reference proteome</keyword>
<dbReference type="KEGG" id="lnu:N7U66_04255"/>
<dbReference type="AlphaFoldDB" id="A0A9E8SDW1"/>
<reference evidence="2" key="1">
    <citation type="submission" date="2022-11" db="EMBL/GenBank/DDBJ databases">
        <title>Lacinutrix neustonica HL-RS19T sp. nov., isolated from the surface microlayer sample of brackish Lake Shihwa.</title>
        <authorList>
            <person name="Choi J.Y."/>
            <person name="Hwang C.Y."/>
        </authorList>
    </citation>
    <scope>NUCLEOTIDE SEQUENCE</scope>
    <source>
        <strain evidence="2">HL-RS19</strain>
    </source>
</reference>
<feature type="signal peptide" evidence="1">
    <location>
        <begin position="1"/>
        <end position="19"/>
    </location>
</feature>
<evidence type="ECO:0000256" key="1">
    <source>
        <dbReference type="SAM" id="SignalP"/>
    </source>
</evidence>
<dbReference type="Proteomes" id="UP001164705">
    <property type="component" value="Chromosome"/>
</dbReference>
<sequence length="74" mass="8504">MKNILFILPFLFCALHSQAQVKVADQFFKDYAYYQAAELYLETLKKGDTTAHVLSRLGDCYYNNSNVKLANFSV</sequence>
<feature type="chain" id="PRO_5038738806" evidence="1">
    <location>
        <begin position="20"/>
        <end position="74"/>
    </location>
</feature>
<evidence type="ECO:0000313" key="2">
    <source>
        <dbReference type="EMBL" id="WAC02853.1"/>
    </source>
</evidence>
<protein>
    <submittedName>
        <fullName evidence="2">Uncharacterized protein</fullName>
    </submittedName>
</protein>
<organism evidence="2 3">
    <name type="scientific">Lacinutrix neustonica</name>
    <dbReference type="NCBI Taxonomy" id="2980107"/>
    <lineage>
        <taxon>Bacteria</taxon>
        <taxon>Pseudomonadati</taxon>
        <taxon>Bacteroidota</taxon>
        <taxon>Flavobacteriia</taxon>
        <taxon>Flavobacteriales</taxon>
        <taxon>Flavobacteriaceae</taxon>
        <taxon>Lacinutrix</taxon>
    </lineage>
</organism>